<feature type="transmembrane region" description="Helical" evidence="6">
    <location>
        <begin position="249"/>
        <end position="269"/>
    </location>
</feature>
<gene>
    <name evidence="9" type="ORF">HSR6_1780</name>
    <name evidence="8" type="ORF">HTSR_1709</name>
</gene>
<dbReference type="PANTHER" id="PTHR43124:SF3">
    <property type="entry name" value="CHLORAMPHENICOL EFFLUX PUMP RV0191"/>
    <property type="match status" value="1"/>
</dbReference>
<organism evidence="8 10">
    <name type="scientific">Halodesulfurarchaeum formicicum</name>
    <dbReference type="NCBI Taxonomy" id="1873524"/>
    <lineage>
        <taxon>Archaea</taxon>
        <taxon>Methanobacteriati</taxon>
        <taxon>Methanobacteriota</taxon>
        <taxon>Stenosarchaea group</taxon>
        <taxon>Halobacteria</taxon>
        <taxon>Halobacteriales</taxon>
        <taxon>Halobacteriaceae</taxon>
        <taxon>Halodesulfurarchaeum</taxon>
    </lineage>
</organism>
<dbReference type="InterPro" id="IPR020846">
    <property type="entry name" value="MFS_dom"/>
</dbReference>
<dbReference type="STRING" id="1873524.HSR6_1780"/>
<feature type="transmembrane region" description="Helical" evidence="6">
    <location>
        <begin position="99"/>
        <end position="117"/>
    </location>
</feature>
<dbReference type="PANTHER" id="PTHR43124">
    <property type="entry name" value="PURINE EFFLUX PUMP PBUE"/>
    <property type="match status" value="1"/>
</dbReference>
<dbReference type="PROSITE" id="PS50850">
    <property type="entry name" value="MFS"/>
    <property type="match status" value="1"/>
</dbReference>
<feature type="transmembrane region" description="Helical" evidence="6">
    <location>
        <begin position="276"/>
        <end position="294"/>
    </location>
</feature>
<accession>A0A1J1AF44</accession>
<accession>A0A1D8S6B7</accession>
<evidence type="ECO:0000313" key="8">
    <source>
        <dbReference type="EMBL" id="AOW80879.1"/>
    </source>
</evidence>
<evidence type="ECO:0000256" key="2">
    <source>
        <dbReference type="ARBA" id="ARBA00022475"/>
    </source>
</evidence>
<dbReference type="Proteomes" id="UP000185608">
    <property type="component" value="Chromosome"/>
</dbReference>
<name>A0A1D8S6B7_9EURY</name>
<keyword evidence="3 6" id="KW-0812">Transmembrane</keyword>
<dbReference type="InterPro" id="IPR036259">
    <property type="entry name" value="MFS_trans_sf"/>
</dbReference>
<evidence type="ECO:0000256" key="5">
    <source>
        <dbReference type="ARBA" id="ARBA00023136"/>
    </source>
</evidence>
<feature type="transmembrane region" description="Helical" evidence="6">
    <location>
        <begin position="50"/>
        <end position="70"/>
    </location>
</feature>
<keyword evidence="4 6" id="KW-1133">Transmembrane helix</keyword>
<feature type="domain" description="Major facilitator superfamily (MFS) profile" evidence="7">
    <location>
        <begin position="12"/>
        <end position="397"/>
    </location>
</feature>
<dbReference type="KEGG" id="hhsr:HSR6_1780"/>
<dbReference type="OrthoDB" id="268895at2157"/>
<dbReference type="GeneID" id="30418311"/>
<dbReference type="EMBL" id="CP016070">
    <property type="protein sequence ID" value="AOW80879.1"/>
    <property type="molecule type" value="Genomic_DNA"/>
</dbReference>
<dbReference type="EMBL" id="CP016804">
    <property type="protein sequence ID" value="APE96217.1"/>
    <property type="molecule type" value="Genomic_DNA"/>
</dbReference>
<dbReference type="Gene3D" id="1.20.1250.20">
    <property type="entry name" value="MFS general substrate transporter like domains"/>
    <property type="match status" value="2"/>
</dbReference>
<evidence type="ECO:0000313" key="10">
    <source>
        <dbReference type="Proteomes" id="UP000185608"/>
    </source>
</evidence>
<keyword evidence="5 6" id="KW-0472">Membrane</keyword>
<dbReference type="SUPFAM" id="SSF103473">
    <property type="entry name" value="MFS general substrate transporter"/>
    <property type="match status" value="1"/>
</dbReference>
<dbReference type="Proteomes" id="UP000186165">
    <property type="component" value="Chromosome"/>
</dbReference>
<feature type="transmembrane region" description="Helical" evidence="6">
    <location>
        <begin position="300"/>
        <end position="319"/>
    </location>
</feature>
<reference evidence="9" key="3">
    <citation type="journal article" date="2017" name="ISME J.">
        <title>Discovery of anaerobic lithoheterotrophic haloarchaea, ubiquitous in hypersaline habitats.</title>
        <authorList>
            <person name="Sorokin D.Y."/>
            <person name="Messina E."/>
            <person name="Smedile F."/>
            <person name="Roman P."/>
            <person name="Damste J.S.S."/>
            <person name="Ciordia S."/>
            <person name="Mena M.C."/>
            <person name="Ferrer M."/>
            <person name="Golyshin P.N."/>
            <person name="Kublanov I.V."/>
            <person name="Samarov N.I."/>
            <person name="Toshchakov S.V."/>
            <person name="La Cono V."/>
            <person name="Yakimov M.M."/>
        </authorList>
    </citation>
    <scope>NUCLEOTIDE SEQUENCE</scope>
    <source>
        <strain evidence="9">HSR6</strain>
    </source>
</reference>
<dbReference type="AlphaFoldDB" id="A0A1D8S6B7"/>
<comment type="subcellular location">
    <subcellularLocation>
        <location evidence="1">Cell membrane</location>
        <topology evidence="1">Multi-pass membrane protein</topology>
    </subcellularLocation>
</comment>
<keyword evidence="11" id="KW-1185">Reference proteome</keyword>
<evidence type="ECO:0000256" key="1">
    <source>
        <dbReference type="ARBA" id="ARBA00004651"/>
    </source>
</evidence>
<sequence length="398" mass="41417">MTDAPSQRRWAVLAIAWAAFFSIAMSWYTMPTLQPQLLESYGLSPQQFRTALTIPFLVAGLLSIPGGMLADRLGIKRAASMGIAIAAVGFLLRSLGGGFGLLLVAMITIGVGLGMVMPNLPKLVNVWFPPEETGLATGIYNTGMMAGLSTGLVIAPSLPSWRTGNLVFAGVVLALALAFYLIVEDAPPGKSLPPANLFEGIQRAVRSKNAWIAAIAVFAGFSGMVAIQGEFPVALNEVYGIEQATGGQIASMITYAGVFGSLSIPTIANRLDRRKAALVIAAVGFGVVEFPVWLTGNTSVLFVGTAVAGYLAGGALPIIMEVPAWLPRVANDPVETQHVGGASGLMTAMMNIGGFVGLPLIIGPTIGAYGYTVGFGVAMFIFAFQGLGVFLSMPDVAT</sequence>
<feature type="transmembrane region" description="Helical" evidence="6">
    <location>
        <begin position="12"/>
        <end position="30"/>
    </location>
</feature>
<dbReference type="GO" id="GO:0005886">
    <property type="term" value="C:plasma membrane"/>
    <property type="evidence" value="ECO:0007669"/>
    <property type="project" value="UniProtKB-SubCell"/>
</dbReference>
<reference evidence="11" key="2">
    <citation type="submission" date="2016-08" db="EMBL/GenBank/DDBJ databases">
        <title>Discovery of first anaerobic lithoheterotrophic haloarchae widely represented in hypersaline habitats.</title>
        <authorList>
            <person name="Sorokin D.Y."/>
            <person name="Kublanov I.V."/>
            <person name="Roman P."/>
            <person name="Sinninghe Damste J.S."/>
            <person name="Golyshin P.N."/>
            <person name="Rojo D."/>
            <person name="Ciordia S."/>
            <person name="Mena Md.C."/>
            <person name="Ferrer M."/>
            <person name="Smedile F."/>
            <person name="Messina E."/>
            <person name="La Cono V."/>
            <person name="Yakimov M.M."/>
        </authorList>
    </citation>
    <scope>NUCLEOTIDE SEQUENCE [LARGE SCALE GENOMIC DNA]</scope>
    <source>
        <strain evidence="11">HSR6</strain>
    </source>
</reference>
<feature type="transmembrane region" description="Helical" evidence="6">
    <location>
        <begin position="210"/>
        <end position="229"/>
    </location>
</feature>
<evidence type="ECO:0000313" key="11">
    <source>
        <dbReference type="Proteomes" id="UP000186165"/>
    </source>
</evidence>
<keyword evidence="2" id="KW-1003">Cell membrane</keyword>
<dbReference type="InterPro" id="IPR050189">
    <property type="entry name" value="MFS_Efflux_Transporters"/>
</dbReference>
<feature type="transmembrane region" description="Helical" evidence="6">
    <location>
        <begin position="368"/>
        <end position="391"/>
    </location>
</feature>
<dbReference type="CDD" id="cd06174">
    <property type="entry name" value="MFS"/>
    <property type="match status" value="1"/>
</dbReference>
<feature type="transmembrane region" description="Helical" evidence="6">
    <location>
        <begin position="339"/>
        <end position="362"/>
    </location>
</feature>
<dbReference type="InterPro" id="IPR011701">
    <property type="entry name" value="MFS"/>
</dbReference>
<dbReference type="KEGG" id="halh:HTSR_1709"/>
<dbReference type="RefSeq" id="WP_070365540.1">
    <property type="nucleotide sequence ID" value="NZ_CP016070.1"/>
</dbReference>
<evidence type="ECO:0000313" key="9">
    <source>
        <dbReference type="EMBL" id="APE96217.1"/>
    </source>
</evidence>
<evidence type="ECO:0000256" key="3">
    <source>
        <dbReference type="ARBA" id="ARBA00022692"/>
    </source>
</evidence>
<feature type="transmembrane region" description="Helical" evidence="6">
    <location>
        <begin position="164"/>
        <end position="183"/>
    </location>
</feature>
<dbReference type="GO" id="GO:0022857">
    <property type="term" value="F:transmembrane transporter activity"/>
    <property type="evidence" value="ECO:0007669"/>
    <property type="project" value="InterPro"/>
</dbReference>
<reference evidence="8 10" key="1">
    <citation type="submission" date="2016-06" db="EMBL/GenBank/DDBJ databases">
        <title>Discovery of anaerobic lithoheterotrophic haloarchaeon capable of sulfur respiration by hydrogen and formate.</title>
        <authorList>
            <person name="Sorokin D.Y."/>
            <person name="Kublanov I.V."/>
            <person name="Roman P."/>
            <person name="Sinninghe Damste J.S."/>
            <person name="Golyshin P.N."/>
            <person name="Rojo D."/>
            <person name="Ciordia S."/>
            <person name="Mena Md.C."/>
            <person name="Ferrer M."/>
            <person name="Smedile F."/>
            <person name="Messina E."/>
            <person name="La Cono V."/>
            <person name="Yakimov M.M."/>
        </authorList>
    </citation>
    <scope>NUCLEOTIDE SEQUENCE [LARGE SCALE GENOMIC DNA]</scope>
    <source>
        <strain evidence="8 10">HTSR1</strain>
    </source>
</reference>
<evidence type="ECO:0000256" key="4">
    <source>
        <dbReference type="ARBA" id="ARBA00022989"/>
    </source>
</evidence>
<proteinExistence type="predicted"/>
<evidence type="ECO:0000256" key="6">
    <source>
        <dbReference type="SAM" id="Phobius"/>
    </source>
</evidence>
<protein>
    <submittedName>
        <fullName evidence="8">Major facilitator superfamily MFS_1</fullName>
    </submittedName>
</protein>
<evidence type="ECO:0000259" key="7">
    <source>
        <dbReference type="PROSITE" id="PS50850"/>
    </source>
</evidence>
<dbReference type="Pfam" id="PF07690">
    <property type="entry name" value="MFS_1"/>
    <property type="match status" value="1"/>
</dbReference>